<proteinExistence type="predicted"/>
<reference evidence="5" key="1">
    <citation type="submission" date="2018-07" db="EMBL/GenBank/DDBJ databases">
        <authorList>
            <person name="Liu B.-T."/>
            <person name="Du Z."/>
        </authorList>
    </citation>
    <scope>NUCLEOTIDE SEQUENCE [LARGE SCALE GENOMIC DNA]</scope>
    <source>
        <strain evidence="5">XYN52</strain>
    </source>
</reference>
<protein>
    <submittedName>
        <fullName evidence="4">Response regulator</fullName>
    </submittedName>
</protein>
<accession>A0A369W960</accession>
<dbReference type="AlphaFoldDB" id="A0A369W960"/>
<dbReference type="PROSITE" id="PS50110">
    <property type="entry name" value="RESPONSE_REGULATORY"/>
    <property type="match status" value="1"/>
</dbReference>
<feature type="compositionally biased region" description="Low complexity" evidence="2">
    <location>
        <begin position="10"/>
        <end position="20"/>
    </location>
</feature>
<evidence type="ECO:0000256" key="2">
    <source>
        <dbReference type="SAM" id="MobiDB-lite"/>
    </source>
</evidence>
<keyword evidence="5" id="KW-1185">Reference proteome</keyword>
<comment type="caution">
    <text evidence="4">The sequence shown here is derived from an EMBL/GenBank/DDBJ whole genome shotgun (WGS) entry which is preliminary data.</text>
</comment>
<feature type="region of interest" description="Disordered" evidence="2">
    <location>
        <begin position="1"/>
        <end position="40"/>
    </location>
</feature>
<evidence type="ECO:0000259" key="3">
    <source>
        <dbReference type="PROSITE" id="PS50110"/>
    </source>
</evidence>
<feature type="modified residue" description="4-aspartylphosphate" evidence="1">
    <location>
        <position position="133"/>
    </location>
</feature>
<evidence type="ECO:0000313" key="5">
    <source>
        <dbReference type="Proteomes" id="UP000253759"/>
    </source>
</evidence>
<dbReference type="Gene3D" id="3.40.50.2300">
    <property type="match status" value="1"/>
</dbReference>
<dbReference type="InterPro" id="IPR001789">
    <property type="entry name" value="Sig_transdc_resp-reg_receiver"/>
</dbReference>
<dbReference type="SMART" id="SM00448">
    <property type="entry name" value="REC"/>
    <property type="match status" value="1"/>
</dbReference>
<gene>
    <name evidence="4" type="ORF">DVH29_00730</name>
</gene>
<dbReference type="GO" id="GO:0000160">
    <property type="term" value="P:phosphorelay signal transduction system"/>
    <property type="evidence" value="ECO:0007669"/>
    <property type="project" value="InterPro"/>
</dbReference>
<organism evidence="4 5">
    <name type="scientific">Pelagibacterium lacus</name>
    <dbReference type="NCBI Taxonomy" id="2282655"/>
    <lineage>
        <taxon>Bacteria</taxon>
        <taxon>Pseudomonadati</taxon>
        <taxon>Pseudomonadota</taxon>
        <taxon>Alphaproteobacteria</taxon>
        <taxon>Hyphomicrobiales</taxon>
        <taxon>Devosiaceae</taxon>
        <taxon>Pelagibacterium</taxon>
    </lineage>
</organism>
<evidence type="ECO:0000313" key="4">
    <source>
        <dbReference type="EMBL" id="RDE10509.1"/>
    </source>
</evidence>
<name>A0A369W960_9HYPH</name>
<feature type="domain" description="Response regulatory" evidence="3">
    <location>
        <begin position="83"/>
        <end position="203"/>
    </location>
</feature>
<keyword evidence="1" id="KW-0597">Phosphoprotein</keyword>
<sequence length="252" mass="27973">MPGPNISRPGSTTSSTGTMSRNCSKPLRSKRFPQPIPRMARPARGGPFLLTIVRMGCFPTPKRSVKRLLTISNGASILQPIPTIAVLSSNPALTAVLGATLRRERGWRVREFRHARDLRAYLRIAPMAVLVSDYDLGDETAADVAAMLRTGAGTPELQGAQIIALARRVDPHMRRICIQAGIDEIIVKPMSPLYLEERVRERIARGGSDYIDAAPAYVGPERRKRIELEDRRLVPIERRRDNVIPFPVKPGE</sequence>
<dbReference type="InterPro" id="IPR011006">
    <property type="entry name" value="CheY-like_superfamily"/>
</dbReference>
<evidence type="ECO:0000256" key="1">
    <source>
        <dbReference type="PROSITE-ProRule" id="PRU00169"/>
    </source>
</evidence>
<dbReference type="EMBL" id="QQNH01000001">
    <property type="protein sequence ID" value="RDE10509.1"/>
    <property type="molecule type" value="Genomic_DNA"/>
</dbReference>
<dbReference type="SUPFAM" id="SSF52172">
    <property type="entry name" value="CheY-like"/>
    <property type="match status" value="1"/>
</dbReference>
<dbReference type="Proteomes" id="UP000253759">
    <property type="component" value="Unassembled WGS sequence"/>
</dbReference>